<comment type="caution">
    <text evidence="1">The sequence shown here is derived from an EMBL/GenBank/DDBJ whole genome shotgun (WGS) entry which is preliminary data.</text>
</comment>
<dbReference type="Proteomes" id="UP001234178">
    <property type="component" value="Unassembled WGS sequence"/>
</dbReference>
<accession>A0ABQ9Z3H0</accession>
<dbReference type="EMBL" id="JAOYFB010000002">
    <property type="protein sequence ID" value="KAK4006985.1"/>
    <property type="molecule type" value="Genomic_DNA"/>
</dbReference>
<reference evidence="1 2" key="1">
    <citation type="journal article" date="2023" name="Nucleic Acids Res.">
        <title>The hologenome of Daphnia magna reveals possible DNA methylation and microbiome-mediated evolution of the host genome.</title>
        <authorList>
            <person name="Chaturvedi A."/>
            <person name="Li X."/>
            <person name="Dhandapani V."/>
            <person name="Marshall H."/>
            <person name="Kissane S."/>
            <person name="Cuenca-Cambronero M."/>
            <person name="Asole G."/>
            <person name="Calvet F."/>
            <person name="Ruiz-Romero M."/>
            <person name="Marangio P."/>
            <person name="Guigo R."/>
            <person name="Rago D."/>
            <person name="Mirbahai L."/>
            <person name="Eastwood N."/>
            <person name="Colbourne J.K."/>
            <person name="Zhou J."/>
            <person name="Mallon E."/>
            <person name="Orsini L."/>
        </authorList>
    </citation>
    <scope>NUCLEOTIDE SEQUENCE [LARGE SCALE GENOMIC DNA]</scope>
    <source>
        <strain evidence="1">LRV0_1</strain>
    </source>
</reference>
<keyword evidence="2" id="KW-1185">Reference proteome</keyword>
<organism evidence="1 2">
    <name type="scientific">Daphnia magna</name>
    <dbReference type="NCBI Taxonomy" id="35525"/>
    <lineage>
        <taxon>Eukaryota</taxon>
        <taxon>Metazoa</taxon>
        <taxon>Ecdysozoa</taxon>
        <taxon>Arthropoda</taxon>
        <taxon>Crustacea</taxon>
        <taxon>Branchiopoda</taxon>
        <taxon>Diplostraca</taxon>
        <taxon>Cladocera</taxon>
        <taxon>Anomopoda</taxon>
        <taxon>Daphniidae</taxon>
        <taxon>Daphnia</taxon>
    </lineage>
</organism>
<sequence>MTGLYTGNLPHLVRPTCLKLVKLSPLKKKSDKFSLKVFISKIKECQVTRAPTCPVLPYSINDELCTGANLIREKGRGGGMEDDLPYGRQMRVYHKVTFYHGLPFAGCL</sequence>
<name>A0ABQ9Z3H0_9CRUS</name>
<gene>
    <name evidence="1" type="ORF">OUZ56_012139</name>
</gene>
<evidence type="ECO:0000313" key="1">
    <source>
        <dbReference type="EMBL" id="KAK4006985.1"/>
    </source>
</evidence>
<protein>
    <submittedName>
        <fullName evidence="1">Uncharacterized protein</fullName>
    </submittedName>
</protein>
<evidence type="ECO:0000313" key="2">
    <source>
        <dbReference type="Proteomes" id="UP001234178"/>
    </source>
</evidence>
<proteinExistence type="predicted"/>